<feature type="transmembrane region" description="Helical" evidence="8">
    <location>
        <begin position="398"/>
        <end position="421"/>
    </location>
</feature>
<dbReference type="PANTHER" id="PTHR20661:SF0">
    <property type="entry name" value="PHOSPHATIDYLINOSITOL-GLYCAN BIOSYNTHESIS CLASS W PROTEIN"/>
    <property type="match status" value="1"/>
</dbReference>
<comment type="function">
    <text evidence="8">A acetyltransferase, which acetylates the inositol ring of phosphatidylinositol during biosynthesis of GPI-anchor.</text>
</comment>
<proteinExistence type="inferred from homology"/>
<dbReference type="GO" id="GO:0005789">
    <property type="term" value="C:endoplasmic reticulum membrane"/>
    <property type="evidence" value="ECO:0007669"/>
    <property type="project" value="UniProtKB-SubCell"/>
</dbReference>
<dbReference type="GO" id="GO:0072659">
    <property type="term" value="P:protein localization to plasma membrane"/>
    <property type="evidence" value="ECO:0007669"/>
    <property type="project" value="TreeGrafter"/>
</dbReference>
<comment type="caution">
    <text evidence="10">The sequence shown here is derived from an EMBL/GenBank/DDBJ whole genome shotgun (WGS) entry which is preliminary data.</text>
</comment>
<keyword evidence="8" id="KW-0808">Transferase</keyword>
<evidence type="ECO:0000256" key="5">
    <source>
        <dbReference type="ARBA" id="ARBA00022692"/>
    </source>
</evidence>
<evidence type="ECO:0000256" key="7">
    <source>
        <dbReference type="ARBA" id="ARBA00023136"/>
    </source>
</evidence>
<name>A0A550BWT8_9AGAR</name>
<evidence type="ECO:0000256" key="8">
    <source>
        <dbReference type="RuleBase" id="RU280819"/>
    </source>
</evidence>
<evidence type="ECO:0000256" key="1">
    <source>
        <dbReference type="ARBA" id="ARBA00004141"/>
    </source>
</evidence>
<dbReference type="GO" id="GO:0032216">
    <property type="term" value="F:glucosaminyl-phosphatidylinositol O-acyltransferase activity"/>
    <property type="evidence" value="ECO:0007669"/>
    <property type="project" value="TreeGrafter"/>
</dbReference>
<evidence type="ECO:0000256" key="9">
    <source>
        <dbReference type="SAM" id="MobiDB-lite"/>
    </source>
</evidence>
<feature type="transmembrane region" description="Helical" evidence="8">
    <location>
        <begin position="294"/>
        <end position="315"/>
    </location>
</feature>
<dbReference type="EMBL" id="VDMD01000054">
    <property type="protein sequence ID" value="TRM56983.1"/>
    <property type="molecule type" value="Genomic_DNA"/>
</dbReference>
<keyword evidence="11" id="KW-1185">Reference proteome</keyword>
<dbReference type="Proteomes" id="UP000320762">
    <property type="component" value="Unassembled WGS sequence"/>
</dbReference>
<organism evidence="10 11">
    <name type="scientific">Schizophyllum amplum</name>
    <dbReference type="NCBI Taxonomy" id="97359"/>
    <lineage>
        <taxon>Eukaryota</taxon>
        <taxon>Fungi</taxon>
        <taxon>Dikarya</taxon>
        <taxon>Basidiomycota</taxon>
        <taxon>Agaricomycotina</taxon>
        <taxon>Agaricomycetes</taxon>
        <taxon>Agaricomycetidae</taxon>
        <taxon>Agaricales</taxon>
        <taxon>Schizophyllaceae</taxon>
        <taxon>Schizophyllum</taxon>
    </lineage>
</organism>
<feature type="region of interest" description="Disordered" evidence="9">
    <location>
        <begin position="95"/>
        <end position="114"/>
    </location>
</feature>
<feature type="transmembrane region" description="Helical" evidence="8">
    <location>
        <begin position="479"/>
        <end position="497"/>
    </location>
</feature>
<evidence type="ECO:0000256" key="3">
    <source>
        <dbReference type="ARBA" id="ARBA00007559"/>
    </source>
</evidence>
<evidence type="ECO:0000256" key="4">
    <source>
        <dbReference type="ARBA" id="ARBA00022502"/>
    </source>
</evidence>
<sequence>MNGAYKADKEAFVSGLSGSSVGHINAISLLVAFLSVAVHAGVQSRLTPRVPPLLAWGILVGPLLLGMTVFANNPSLLVLALLVPAIALYLKKPRDTDSPLPSRSPAPSPASTRVSPLPALTTFRAHMLLMTILAILAVDFPIFPRELAKCETFGVSLMDVGVGAFVFAQGIVSALPILKDPGYLSAPALPKIISVARKTLPIIVLGVVRVALVKGTEYPEHVTEYGVHWNFFITLAALPVLQVFLHPLIARVSLSWLGVLVAMIQQALLTVGGLEQYVLHAPRTGLISQNKEGVMSLLGYLSIHLLGLATGTLILPPSPSYFRRTQREKGTIAIQATVDEKDKTVPRLAQPREDDKTATELFGYTLLWWASFYISRYFKLGGEDASRRMVNLSYVFWVAAYNTTALLGYFVLDLVFFPCPARYSPTSKLKRTPARAVREAPPLLEAVNKNGLTLFLLANVLTGCINFAVKTMYASDAKAMAILSGYAAVVCWVAWTFRRRRLVQL</sequence>
<keyword evidence="8" id="KW-0256">Endoplasmic reticulum</keyword>
<comment type="pathway">
    <text evidence="2 8">Glycolipid biosynthesis; glycosylphosphatidylinositol-anchor biosynthesis.</text>
</comment>
<dbReference type="EC" id="2.3.-.-" evidence="8"/>
<keyword evidence="6 8" id="KW-1133">Transmembrane helix</keyword>
<dbReference type="PANTHER" id="PTHR20661">
    <property type="entry name" value="PHOSPHATIDYLINOSITOL-GLYCAN BIOSYNTHESIS CLASS W PROTEIN"/>
    <property type="match status" value="1"/>
</dbReference>
<dbReference type="Pfam" id="PF06423">
    <property type="entry name" value="GWT1"/>
    <property type="match status" value="1"/>
</dbReference>
<keyword evidence="4 8" id="KW-0337">GPI-anchor biosynthesis</keyword>
<feature type="transmembrane region" description="Helical" evidence="8">
    <location>
        <begin position="252"/>
        <end position="274"/>
    </location>
</feature>
<evidence type="ECO:0000313" key="11">
    <source>
        <dbReference type="Proteomes" id="UP000320762"/>
    </source>
</evidence>
<feature type="transmembrane region" description="Helical" evidence="8">
    <location>
        <begin position="123"/>
        <end position="143"/>
    </location>
</feature>
<evidence type="ECO:0000256" key="6">
    <source>
        <dbReference type="ARBA" id="ARBA00022989"/>
    </source>
</evidence>
<reference evidence="10 11" key="1">
    <citation type="journal article" date="2019" name="New Phytol.">
        <title>Comparative genomics reveals unique wood-decay strategies and fruiting body development in the Schizophyllaceae.</title>
        <authorList>
            <person name="Almasi E."/>
            <person name="Sahu N."/>
            <person name="Krizsan K."/>
            <person name="Balint B."/>
            <person name="Kovacs G.M."/>
            <person name="Kiss B."/>
            <person name="Cseklye J."/>
            <person name="Drula E."/>
            <person name="Henrissat B."/>
            <person name="Nagy I."/>
            <person name="Chovatia M."/>
            <person name="Adam C."/>
            <person name="LaButti K."/>
            <person name="Lipzen A."/>
            <person name="Riley R."/>
            <person name="Grigoriev I.V."/>
            <person name="Nagy L.G."/>
        </authorList>
    </citation>
    <scope>NUCLEOTIDE SEQUENCE [LARGE SCALE GENOMIC DNA]</scope>
    <source>
        <strain evidence="10 11">NL-1724</strain>
    </source>
</reference>
<feature type="transmembrane region" description="Helical" evidence="8">
    <location>
        <begin position="53"/>
        <end position="70"/>
    </location>
</feature>
<dbReference type="UniPathway" id="UPA00196"/>
<dbReference type="OrthoDB" id="15270at2759"/>
<comment type="subcellular location">
    <subcellularLocation>
        <location evidence="8">Endoplasmic reticulum membrane</location>
        <topology evidence="8">Multi-pass membrane protein</topology>
    </subcellularLocation>
    <subcellularLocation>
        <location evidence="1">Membrane</location>
        <topology evidence="1">Multi-pass membrane protein</topology>
    </subcellularLocation>
</comment>
<dbReference type="PIRSF" id="PIRSF017321">
    <property type="entry name" value="GWT1"/>
    <property type="match status" value="1"/>
</dbReference>
<dbReference type="STRING" id="97359.A0A550BWT8"/>
<keyword evidence="7 8" id="KW-0472">Membrane</keyword>
<feature type="transmembrane region" description="Helical" evidence="8">
    <location>
        <begin position="227"/>
        <end position="245"/>
    </location>
</feature>
<evidence type="ECO:0000313" key="10">
    <source>
        <dbReference type="EMBL" id="TRM56983.1"/>
    </source>
</evidence>
<protein>
    <recommendedName>
        <fullName evidence="8">GPI-anchored wall transfer protein</fullName>
        <ecNumber evidence="8">2.3.-.-</ecNumber>
    </recommendedName>
</protein>
<feature type="transmembrane region" description="Helical" evidence="8">
    <location>
        <begin position="155"/>
        <end position="178"/>
    </location>
</feature>
<keyword evidence="8" id="KW-0012">Acyltransferase</keyword>
<feature type="transmembrane region" description="Helical" evidence="8">
    <location>
        <begin position="20"/>
        <end position="41"/>
    </location>
</feature>
<evidence type="ECO:0000256" key="2">
    <source>
        <dbReference type="ARBA" id="ARBA00004687"/>
    </source>
</evidence>
<accession>A0A550BWT8</accession>
<dbReference type="AlphaFoldDB" id="A0A550BWT8"/>
<dbReference type="GO" id="GO:0006506">
    <property type="term" value="P:GPI anchor biosynthetic process"/>
    <property type="evidence" value="ECO:0007669"/>
    <property type="project" value="UniProtKB-UniPathway"/>
</dbReference>
<dbReference type="InterPro" id="IPR009447">
    <property type="entry name" value="PIGW/GWT1"/>
</dbReference>
<comment type="similarity">
    <text evidence="3 8">Belongs to the PIGW family.</text>
</comment>
<keyword evidence="5 8" id="KW-0812">Transmembrane</keyword>
<gene>
    <name evidence="10" type="ORF">BD626DRAFT_516570</name>
</gene>